<keyword evidence="6 8" id="KW-0472">Membrane</keyword>
<dbReference type="InterPro" id="IPR010559">
    <property type="entry name" value="Sig_transdc_His_kin_internal"/>
</dbReference>
<dbReference type="PANTHER" id="PTHR34220:SF7">
    <property type="entry name" value="SENSOR HISTIDINE KINASE YPDA"/>
    <property type="match status" value="1"/>
</dbReference>
<dbReference type="GO" id="GO:0000155">
    <property type="term" value="F:phosphorelay sensor kinase activity"/>
    <property type="evidence" value="ECO:0007669"/>
    <property type="project" value="InterPro"/>
</dbReference>
<evidence type="ECO:0000313" key="11">
    <source>
        <dbReference type="Proteomes" id="UP000612456"/>
    </source>
</evidence>
<dbReference type="Gene3D" id="6.10.340.10">
    <property type="match status" value="1"/>
</dbReference>
<keyword evidence="4" id="KW-0808">Transferase</keyword>
<keyword evidence="2" id="KW-1003">Cell membrane</keyword>
<dbReference type="InterPro" id="IPR003660">
    <property type="entry name" value="HAMP_dom"/>
</dbReference>
<dbReference type="InterPro" id="IPR036890">
    <property type="entry name" value="HATPase_C_sf"/>
</dbReference>
<proteinExistence type="predicted"/>
<keyword evidence="8" id="KW-0812">Transmembrane</keyword>
<dbReference type="PANTHER" id="PTHR34220">
    <property type="entry name" value="SENSOR HISTIDINE KINASE YPDA"/>
    <property type="match status" value="1"/>
</dbReference>
<gene>
    <name evidence="10" type="ORF">GCM10010911_40800</name>
</gene>
<dbReference type="CDD" id="cd06225">
    <property type="entry name" value="HAMP"/>
    <property type="match status" value="1"/>
</dbReference>
<dbReference type="Gene3D" id="3.30.450.20">
    <property type="entry name" value="PAS domain"/>
    <property type="match status" value="2"/>
</dbReference>
<evidence type="ECO:0000256" key="7">
    <source>
        <dbReference type="SAM" id="Coils"/>
    </source>
</evidence>
<evidence type="ECO:0000256" key="6">
    <source>
        <dbReference type="ARBA" id="ARBA00023136"/>
    </source>
</evidence>
<dbReference type="AlphaFoldDB" id="A0A917DWN6"/>
<evidence type="ECO:0000313" key="10">
    <source>
        <dbReference type="EMBL" id="GGD78564.1"/>
    </source>
</evidence>
<dbReference type="Pfam" id="PF06580">
    <property type="entry name" value="His_kinase"/>
    <property type="match status" value="1"/>
</dbReference>
<dbReference type="SUPFAM" id="SSF158472">
    <property type="entry name" value="HAMP domain-like"/>
    <property type="match status" value="1"/>
</dbReference>
<evidence type="ECO:0000256" key="5">
    <source>
        <dbReference type="ARBA" id="ARBA00022777"/>
    </source>
</evidence>
<dbReference type="Gene3D" id="3.30.565.10">
    <property type="entry name" value="Histidine kinase-like ATPase, C-terminal domain"/>
    <property type="match status" value="1"/>
</dbReference>
<sequence length="599" mass="67521">MPIWLRRVALLLSFRRSIQGKIFIVFSLVILSALVLVSLVIYYNLTNNIKRNAIQYVTDSVRRADENVNVLVQDASKLMALVVTNQESVINVLQSGSSEVSLEGFRDQRKIESFLSYLIAYKSQINRISVVSVPADRIFYEGFPYVDRTLLNHELVSQIVAAPAEKIFIRQNFNGREETVTIGRKIVHNRQTIGVVMIDLNYGILSNNYNIQPSEDSRIYVMSDSGELIYGSSSKANGEEAALLKEQTRGSGVREAKLGGRSHLIVSSRSDSTGWTTVGMIPLQALMKDSVTLRSQIIQVVALVYMAVLLVSIAVASHITRNLRRLHSAMRWVQEGNFFVTADISAKDEVGQFYRMFQKMLERLRELMEDIKLRERLKREAELTALQAQIRPHFLYNSLNTIKYMAALNGTRNIEEVSGSLIELLRGVLGNTKEFIPLREELSYVQSYVTIQRYKYADRFRIHFEIDPHMLDIPVLKLTLQPLVENALTHGVGSLLEGGSIMVKAYADGGELVLEVGDNGIGMTQEEMDAAMRTGTIQDQFRKGGMGLRNVNERIRMVYGQAYGVRLYSRPDAFTKAEIRIPIPTDRGEITHAERTAGG</sequence>
<dbReference type="InterPro" id="IPR003594">
    <property type="entry name" value="HATPase_dom"/>
</dbReference>
<feature type="domain" description="HAMP" evidence="9">
    <location>
        <begin position="317"/>
        <end position="369"/>
    </location>
</feature>
<evidence type="ECO:0000256" key="1">
    <source>
        <dbReference type="ARBA" id="ARBA00004651"/>
    </source>
</evidence>
<evidence type="ECO:0000256" key="8">
    <source>
        <dbReference type="SAM" id="Phobius"/>
    </source>
</evidence>
<dbReference type="PROSITE" id="PS50885">
    <property type="entry name" value="HAMP"/>
    <property type="match status" value="1"/>
</dbReference>
<name>A0A917DWN6_9BACL</name>
<feature type="transmembrane region" description="Helical" evidence="8">
    <location>
        <begin position="297"/>
        <end position="316"/>
    </location>
</feature>
<keyword evidence="3" id="KW-0597">Phosphoprotein</keyword>
<keyword evidence="8" id="KW-1133">Transmembrane helix</keyword>
<dbReference type="SUPFAM" id="SSF55874">
    <property type="entry name" value="ATPase domain of HSP90 chaperone/DNA topoisomerase II/histidine kinase"/>
    <property type="match status" value="1"/>
</dbReference>
<keyword evidence="11" id="KW-1185">Reference proteome</keyword>
<accession>A0A917DWN6</accession>
<protein>
    <recommendedName>
        <fullName evidence="9">HAMP domain-containing protein</fullName>
    </recommendedName>
</protein>
<comment type="caution">
    <text evidence="10">The sequence shown here is derived from an EMBL/GenBank/DDBJ whole genome shotgun (WGS) entry which is preliminary data.</text>
</comment>
<dbReference type="SMART" id="SM00304">
    <property type="entry name" value="HAMP"/>
    <property type="match status" value="1"/>
</dbReference>
<keyword evidence="7" id="KW-0175">Coiled coil</keyword>
<reference evidence="10" key="2">
    <citation type="submission" date="2020-09" db="EMBL/GenBank/DDBJ databases">
        <authorList>
            <person name="Sun Q."/>
            <person name="Zhou Y."/>
        </authorList>
    </citation>
    <scope>NUCLEOTIDE SEQUENCE</scope>
    <source>
        <strain evidence="10">CGMCC 1.15178</strain>
    </source>
</reference>
<organism evidence="10 11">
    <name type="scientific">Paenibacillus nasutitermitis</name>
    <dbReference type="NCBI Taxonomy" id="1652958"/>
    <lineage>
        <taxon>Bacteria</taxon>
        <taxon>Bacillati</taxon>
        <taxon>Bacillota</taxon>
        <taxon>Bacilli</taxon>
        <taxon>Bacillales</taxon>
        <taxon>Paenibacillaceae</taxon>
        <taxon>Paenibacillus</taxon>
    </lineage>
</organism>
<feature type="transmembrane region" description="Helical" evidence="8">
    <location>
        <begin position="21"/>
        <end position="45"/>
    </location>
</feature>
<keyword evidence="5" id="KW-0418">Kinase</keyword>
<feature type="coiled-coil region" evidence="7">
    <location>
        <begin position="354"/>
        <end position="384"/>
    </location>
</feature>
<dbReference type="RefSeq" id="WP_188994353.1">
    <property type="nucleotide sequence ID" value="NZ_BMHP01000003.1"/>
</dbReference>
<dbReference type="InterPro" id="IPR050640">
    <property type="entry name" value="Bact_2-comp_sensor_kinase"/>
</dbReference>
<evidence type="ECO:0000256" key="4">
    <source>
        <dbReference type="ARBA" id="ARBA00022679"/>
    </source>
</evidence>
<comment type="subcellular location">
    <subcellularLocation>
        <location evidence="1">Cell membrane</location>
        <topology evidence="1">Multi-pass membrane protein</topology>
    </subcellularLocation>
</comment>
<dbReference type="GO" id="GO:0005886">
    <property type="term" value="C:plasma membrane"/>
    <property type="evidence" value="ECO:0007669"/>
    <property type="project" value="UniProtKB-SubCell"/>
</dbReference>
<evidence type="ECO:0000256" key="2">
    <source>
        <dbReference type="ARBA" id="ARBA00022475"/>
    </source>
</evidence>
<dbReference type="EMBL" id="BMHP01000003">
    <property type="protein sequence ID" value="GGD78564.1"/>
    <property type="molecule type" value="Genomic_DNA"/>
</dbReference>
<evidence type="ECO:0000256" key="3">
    <source>
        <dbReference type="ARBA" id="ARBA00022553"/>
    </source>
</evidence>
<dbReference type="Proteomes" id="UP000612456">
    <property type="component" value="Unassembled WGS sequence"/>
</dbReference>
<reference evidence="10" key="1">
    <citation type="journal article" date="2014" name="Int. J. Syst. Evol. Microbiol.">
        <title>Complete genome sequence of Corynebacterium casei LMG S-19264T (=DSM 44701T), isolated from a smear-ripened cheese.</title>
        <authorList>
            <consortium name="US DOE Joint Genome Institute (JGI-PGF)"/>
            <person name="Walter F."/>
            <person name="Albersmeier A."/>
            <person name="Kalinowski J."/>
            <person name="Ruckert C."/>
        </authorList>
    </citation>
    <scope>NUCLEOTIDE SEQUENCE</scope>
    <source>
        <strain evidence="10">CGMCC 1.15178</strain>
    </source>
</reference>
<evidence type="ECO:0000259" key="9">
    <source>
        <dbReference type="PROSITE" id="PS50885"/>
    </source>
</evidence>
<dbReference type="Pfam" id="PF02518">
    <property type="entry name" value="HATPase_c"/>
    <property type="match status" value="1"/>
</dbReference>
<dbReference type="SMART" id="SM00387">
    <property type="entry name" value="HATPase_c"/>
    <property type="match status" value="1"/>
</dbReference>